<name>A0ABM1J0R6_POLDO</name>
<protein>
    <submittedName>
        <fullName evidence="3">Uncharacterized protein LOC107071519 isoform X1</fullName>
    </submittedName>
</protein>
<feature type="region of interest" description="Disordered" evidence="1">
    <location>
        <begin position="1"/>
        <end position="53"/>
    </location>
</feature>
<keyword evidence="2" id="KW-1185">Reference proteome</keyword>
<dbReference type="RefSeq" id="XP_015186053.1">
    <property type="nucleotide sequence ID" value="XM_015330567.1"/>
</dbReference>
<evidence type="ECO:0000313" key="3">
    <source>
        <dbReference type="RefSeq" id="XP_015186053.1"/>
    </source>
</evidence>
<evidence type="ECO:0000256" key="1">
    <source>
        <dbReference type="SAM" id="MobiDB-lite"/>
    </source>
</evidence>
<sequence length="251" mass="28853">MDKLSKNQANHSVYIPENPGSSPAYKSKQSLEKKKLSRKSMLPSSISMESLREEEAHSKDMDLQFLYNDYLLSTMLEHLTEKNSKTLKESIVRQSADITKACAEDEEELNKLKIREKDIINLSIVQTKLDEQIEVINDYIKCGKISDIEDIMSQLCTALKPLDILRCNNIILPEKTNEWTELHEILKKCQNTLHNIRELINTNLETYETVHKGIQDFTSTYNDIEACQKKLDSALQDLQITVLKNGSFSLE</sequence>
<gene>
    <name evidence="3" type="primary">LOC107071519</name>
</gene>
<feature type="compositionally biased region" description="Polar residues" evidence="1">
    <location>
        <begin position="1"/>
        <end position="11"/>
    </location>
</feature>
<organism evidence="2 3">
    <name type="scientific">Polistes dominula</name>
    <name type="common">European paper wasp</name>
    <name type="synonym">Vespa dominula</name>
    <dbReference type="NCBI Taxonomy" id="743375"/>
    <lineage>
        <taxon>Eukaryota</taxon>
        <taxon>Metazoa</taxon>
        <taxon>Ecdysozoa</taxon>
        <taxon>Arthropoda</taxon>
        <taxon>Hexapoda</taxon>
        <taxon>Insecta</taxon>
        <taxon>Pterygota</taxon>
        <taxon>Neoptera</taxon>
        <taxon>Endopterygota</taxon>
        <taxon>Hymenoptera</taxon>
        <taxon>Apocrita</taxon>
        <taxon>Aculeata</taxon>
        <taxon>Vespoidea</taxon>
        <taxon>Vespidae</taxon>
        <taxon>Polistinae</taxon>
        <taxon>Polistini</taxon>
        <taxon>Polistes</taxon>
    </lineage>
</organism>
<dbReference type="GeneID" id="107071519"/>
<proteinExistence type="predicted"/>
<reference evidence="3" key="1">
    <citation type="submission" date="2025-08" db="UniProtKB">
        <authorList>
            <consortium name="RefSeq"/>
        </authorList>
    </citation>
    <scope>IDENTIFICATION</scope>
    <source>
        <tissue evidence="3">Whole body</tissue>
    </source>
</reference>
<accession>A0ABM1J0R6</accession>
<evidence type="ECO:0000313" key="2">
    <source>
        <dbReference type="Proteomes" id="UP000694924"/>
    </source>
</evidence>
<dbReference type="Proteomes" id="UP000694924">
    <property type="component" value="Unplaced"/>
</dbReference>